<dbReference type="AlphaFoldDB" id="A0A935TIP0"/>
<reference evidence="2 3" key="1">
    <citation type="submission" date="2020-10" db="EMBL/GenBank/DDBJ databases">
        <title>Connecting structure to function with the recovery of over 1000 high-quality activated sludge metagenome-assembled genomes encoding full-length rRNA genes using long-read sequencing.</title>
        <authorList>
            <person name="Singleton C.M."/>
            <person name="Petriglieri F."/>
            <person name="Kristensen J.M."/>
            <person name="Kirkegaard R.H."/>
            <person name="Michaelsen T.Y."/>
            <person name="Andersen M.H."/>
            <person name="Karst S.M."/>
            <person name="Dueholm M.S."/>
            <person name="Nielsen P.H."/>
            <person name="Albertsen M."/>
        </authorList>
    </citation>
    <scope>NUCLEOTIDE SEQUENCE [LARGE SCALE GENOMIC DNA]</scope>
    <source>
        <strain evidence="2">Fred_18-Q3-R57-64_BAT3C.720</strain>
    </source>
</reference>
<comment type="caution">
    <text evidence="2">The sequence shown here is derived from an EMBL/GenBank/DDBJ whole genome shotgun (WGS) entry which is preliminary data.</text>
</comment>
<feature type="transmembrane region" description="Helical" evidence="1">
    <location>
        <begin position="12"/>
        <end position="35"/>
    </location>
</feature>
<evidence type="ECO:0000313" key="3">
    <source>
        <dbReference type="Proteomes" id="UP000706151"/>
    </source>
</evidence>
<protein>
    <submittedName>
        <fullName evidence="2">Uncharacterized protein</fullName>
    </submittedName>
</protein>
<keyword evidence="1" id="KW-0472">Membrane</keyword>
<name>A0A935TIP0_9PROT</name>
<proteinExistence type="predicted"/>
<accession>A0A935TIP0</accession>
<organism evidence="2 3">
    <name type="scientific">Candidatus Accumulibacter affinis</name>
    <dbReference type="NCBI Taxonomy" id="2954384"/>
    <lineage>
        <taxon>Bacteria</taxon>
        <taxon>Pseudomonadati</taxon>
        <taxon>Pseudomonadota</taxon>
        <taxon>Betaproteobacteria</taxon>
        <taxon>Candidatus Accumulibacter</taxon>
    </lineage>
</organism>
<keyword evidence="1" id="KW-0812">Transmembrane</keyword>
<gene>
    <name evidence="2" type="ORF">IPK02_13485</name>
</gene>
<evidence type="ECO:0000256" key="1">
    <source>
        <dbReference type="SAM" id="Phobius"/>
    </source>
</evidence>
<keyword evidence="1" id="KW-1133">Transmembrane helix</keyword>
<dbReference type="Proteomes" id="UP000706151">
    <property type="component" value="Unassembled WGS sequence"/>
</dbReference>
<dbReference type="EMBL" id="JADJOT010000009">
    <property type="protein sequence ID" value="MBK7954875.1"/>
    <property type="molecule type" value="Genomic_DNA"/>
</dbReference>
<sequence length="404" mass="44620">MTAALLAHPWRTYLRWMLTTVVATLIVVAAVHVFIDPLGVFGAPRIVGLNASKPYLDHHRELARWQAAQRVCASAGIFGNSRAEIGFDPENPVFHARGLDAFNHAIAGSGAELAYRQLRWLQAAGCMPKTIVLGVEFIDFLGGSSPTPLQTPALDPAPRRDARFVAEAVVSLSGLRDAVNTLFLQHARYPATVAERGFSPLYNYLGEVEQNGHYALFRQRAEESARYWLRKPPRLLPLEGGISADQQQVEAFVDLATAAGSTVHLVIYPYHAQFRLLLERLGLGGLFADWKRMLASIAERHSGGAVTVWDFSGITPETLEAIPSAGDRRTHLRYYWESGHFKKELGDRAMARILGNPVDFGVQLRGETIDAWVAEDRRSVQALLATPGPLQAEVDDIVARTRQK</sequence>
<evidence type="ECO:0000313" key="2">
    <source>
        <dbReference type="EMBL" id="MBK7954875.1"/>
    </source>
</evidence>